<organism evidence="1 2">
    <name type="scientific">Pandoraea apista</name>
    <dbReference type="NCBI Taxonomy" id="93218"/>
    <lineage>
        <taxon>Bacteria</taxon>
        <taxon>Pseudomonadati</taxon>
        <taxon>Pseudomonadota</taxon>
        <taxon>Betaproteobacteria</taxon>
        <taxon>Burkholderiales</taxon>
        <taxon>Burkholderiaceae</taxon>
        <taxon>Pandoraea</taxon>
    </lineage>
</organism>
<dbReference type="Pfam" id="PF11162">
    <property type="entry name" value="DUF2946"/>
    <property type="match status" value="1"/>
</dbReference>
<evidence type="ECO:0000313" key="1">
    <source>
        <dbReference type="EMBL" id="RSK75331.1"/>
    </source>
</evidence>
<gene>
    <name evidence="1" type="ORF">EJE83_24150</name>
</gene>
<reference evidence="1 2" key="1">
    <citation type="submission" date="2018-12" db="EMBL/GenBank/DDBJ databases">
        <title>Whole genome sequence of a Pandoraea apista isolate from a patient with cystic fibrosis.</title>
        <authorList>
            <person name="Kenna D.T."/>
            <person name="Turton J.F."/>
        </authorList>
    </citation>
    <scope>NUCLEOTIDE SEQUENCE [LARGE SCALE GENOMIC DNA]</scope>
    <source>
        <strain evidence="1 2">Pa13324</strain>
    </source>
</reference>
<dbReference type="RefSeq" id="WP_082164831.1">
    <property type="nucleotide sequence ID" value="NZ_CEWL01000030.1"/>
</dbReference>
<comment type="caution">
    <text evidence="1">The sequence shown here is derived from an EMBL/GenBank/DDBJ whole genome shotgun (WGS) entry which is preliminary data.</text>
</comment>
<evidence type="ECO:0000313" key="2">
    <source>
        <dbReference type="Proteomes" id="UP000270216"/>
    </source>
</evidence>
<name>A0ABX9ZHY9_9BURK</name>
<keyword evidence="2" id="KW-1185">Reference proteome</keyword>
<dbReference type="InterPro" id="IPR021333">
    <property type="entry name" value="DUF2946"/>
</dbReference>
<accession>A0ABX9ZHY9</accession>
<proteinExistence type="predicted"/>
<dbReference type="Proteomes" id="UP000270216">
    <property type="component" value="Unassembled WGS sequence"/>
</dbReference>
<sequence>MLTRSHKRFSAWLGLTAMCLALCVPIVSQWLAAHRTGVSQIDATLCSIAGLTPSLVQDLTSDTSHASHHQTQTTDHGLHGDVCGYCSLLANHPPLATPPQTTRASFVWIARAGPAVVSPVPALAPAYIPPVRAPPYFS</sequence>
<protein>
    <submittedName>
        <fullName evidence="1">DUF2946 domain-containing protein</fullName>
    </submittedName>
</protein>
<dbReference type="EMBL" id="RWHX01000072">
    <property type="protein sequence ID" value="RSK75331.1"/>
    <property type="molecule type" value="Genomic_DNA"/>
</dbReference>